<proteinExistence type="predicted"/>
<organism evidence="2 3">
    <name type="scientific">Aspergillus calidoustus</name>
    <dbReference type="NCBI Taxonomy" id="454130"/>
    <lineage>
        <taxon>Eukaryota</taxon>
        <taxon>Fungi</taxon>
        <taxon>Dikarya</taxon>
        <taxon>Ascomycota</taxon>
        <taxon>Pezizomycotina</taxon>
        <taxon>Eurotiomycetes</taxon>
        <taxon>Eurotiomycetidae</taxon>
        <taxon>Eurotiales</taxon>
        <taxon>Aspergillaceae</taxon>
        <taxon>Aspergillus</taxon>
        <taxon>Aspergillus subgen. Nidulantes</taxon>
    </lineage>
</organism>
<dbReference type="GO" id="GO:0006629">
    <property type="term" value="P:lipid metabolic process"/>
    <property type="evidence" value="ECO:0007669"/>
    <property type="project" value="InterPro"/>
</dbReference>
<dbReference type="AlphaFoldDB" id="A0A0U5G048"/>
<reference evidence="3" key="1">
    <citation type="journal article" date="2016" name="Genome Announc.">
        <title>Draft genome sequences of fungus Aspergillus calidoustus.</title>
        <authorList>
            <person name="Horn F."/>
            <person name="Linde J."/>
            <person name="Mattern D.J."/>
            <person name="Walther G."/>
            <person name="Guthke R."/>
            <person name="Scherlach K."/>
            <person name="Martin K."/>
            <person name="Brakhage A.A."/>
            <person name="Petzke L."/>
            <person name="Valiante V."/>
        </authorList>
    </citation>
    <scope>NUCLEOTIDE SEQUENCE [LARGE SCALE GENOMIC DNA]</scope>
    <source>
        <strain evidence="3">SF006504</strain>
    </source>
</reference>
<evidence type="ECO:0008006" key="4">
    <source>
        <dbReference type="Google" id="ProtNLM"/>
    </source>
</evidence>
<dbReference type="InterPro" id="IPR017946">
    <property type="entry name" value="PLC-like_Pdiesterase_TIM-brl"/>
</dbReference>
<evidence type="ECO:0000313" key="2">
    <source>
        <dbReference type="EMBL" id="CEL05200.1"/>
    </source>
</evidence>
<accession>A0A0U5G048</accession>
<dbReference type="Pfam" id="PF26146">
    <property type="entry name" value="PI-PLC_X"/>
    <property type="match status" value="1"/>
</dbReference>
<evidence type="ECO:0000313" key="3">
    <source>
        <dbReference type="Proteomes" id="UP000054771"/>
    </source>
</evidence>
<evidence type="ECO:0000256" key="1">
    <source>
        <dbReference type="SAM" id="SignalP"/>
    </source>
</evidence>
<gene>
    <name evidence="2" type="ORF">ASPCAL06319</name>
</gene>
<dbReference type="OrthoDB" id="7984201at2759"/>
<protein>
    <recommendedName>
        <fullName evidence="4">PLC-like phosphodiesterase</fullName>
    </recommendedName>
</protein>
<name>A0A0U5G048_ASPCI</name>
<feature type="chain" id="PRO_5012429934" description="PLC-like phosphodiesterase" evidence="1">
    <location>
        <begin position="16"/>
        <end position="381"/>
    </location>
</feature>
<dbReference type="PANTHER" id="PTHR13593:SF80">
    <property type="entry name" value="PLC-LIKE PHOSPHODIESTERASE"/>
    <property type="match status" value="1"/>
</dbReference>
<dbReference type="PANTHER" id="PTHR13593">
    <property type="match status" value="1"/>
</dbReference>
<dbReference type="STRING" id="454130.A0A0U5G048"/>
<dbReference type="SUPFAM" id="SSF51695">
    <property type="entry name" value="PLC-like phosphodiesterases"/>
    <property type="match status" value="1"/>
</dbReference>
<keyword evidence="3" id="KW-1185">Reference proteome</keyword>
<keyword evidence="1" id="KW-0732">Signal</keyword>
<dbReference type="Proteomes" id="UP000054771">
    <property type="component" value="Unassembled WGS sequence"/>
</dbReference>
<dbReference type="InterPro" id="IPR051057">
    <property type="entry name" value="PI-PLC_domain"/>
</dbReference>
<sequence length="381" mass="40509">MLGAGLLALLPFAAATSIAPRQSNSSSTACNNSPDLCSKSYGEITHLGAHDSPFLRDESTGNSLAGNQFYNTTVQLDAGVRLVSAQVHEDNSQWRLCHSSCDLLDAGRLRTWLTEIKTWLDSNANEVVTVLLVNSDGATASDLHSEFQAADIVDYAYSPTSTSAPSSWPTLQELIDAGTRLMVFVASLSSDSSSVAPYLMNEFTYIFENPYDVTSPSNYSCEADRPSRVRGDSASAISANMLPLQNHFLYQTVLLDYQAPNESYVGTTNAPSGGEGNLGDAASTCQTAWGRQPAFILVDFFDQGPAIATVDSLNGVTNAVGRTNVTAVEEEQASSASTYSNVFKGLVDLVRSAQAGANPNMGEWIWAGGDWGEILGGGIPL</sequence>
<dbReference type="GO" id="GO:0008081">
    <property type="term" value="F:phosphoric diester hydrolase activity"/>
    <property type="evidence" value="ECO:0007669"/>
    <property type="project" value="InterPro"/>
</dbReference>
<dbReference type="EMBL" id="CDMC01000005">
    <property type="protein sequence ID" value="CEL05200.1"/>
    <property type="molecule type" value="Genomic_DNA"/>
</dbReference>
<dbReference type="OMA" id="YPYLMPE"/>
<dbReference type="Gene3D" id="3.20.20.190">
    <property type="entry name" value="Phosphatidylinositol (PI) phosphodiesterase"/>
    <property type="match status" value="1"/>
</dbReference>
<feature type="signal peptide" evidence="1">
    <location>
        <begin position="1"/>
        <end position="15"/>
    </location>
</feature>